<accession>A0AB38THW1</accession>
<proteinExistence type="predicted"/>
<name>A0AB38THW1_9HYPH</name>
<sequence>MKFIGHSSGAFCFATADAVAVKATKAIKQRVTSGPRRVVTMKSPTYQRITTIALGLSDTTFFNSPLDDAVDISIKEGIQLVDEQGDRIFG</sequence>
<dbReference type="EMBL" id="CP088147">
    <property type="protein sequence ID" value="UTU54352.1"/>
    <property type="molecule type" value="Genomic_DNA"/>
</dbReference>
<dbReference type="Proteomes" id="UP001060070">
    <property type="component" value="Chromosome"/>
</dbReference>
<organism evidence="1 2">
    <name type="scientific">Mesorhizobium ciceri</name>
    <dbReference type="NCBI Taxonomy" id="39645"/>
    <lineage>
        <taxon>Bacteria</taxon>
        <taxon>Pseudomonadati</taxon>
        <taxon>Pseudomonadota</taxon>
        <taxon>Alphaproteobacteria</taxon>
        <taxon>Hyphomicrobiales</taxon>
        <taxon>Phyllobacteriaceae</taxon>
        <taxon>Mesorhizobium</taxon>
    </lineage>
</organism>
<evidence type="ECO:0000313" key="2">
    <source>
        <dbReference type="Proteomes" id="UP001060070"/>
    </source>
</evidence>
<dbReference type="AlphaFoldDB" id="A0AB38THW1"/>
<dbReference type="RefSeq" id="WP_127218880.1">
    <property type="nucleotide sequence ID" value="NZ_CP088147.1"/>
</dbReference>
<gene>
    <name evidence="1" type="ORF">LRP29_13565</name>
</gene>
<evidence type="ECO:0000313" key="1">
    <source>
        <dbReference type="EMBL" id="UTU54352.1"/>
    </source>
</evidence>
<protein>
    <submittedName>
        <fullName evidence="1">Uncharacterized protein</fullName>
    </submittedName>
</protein>
<keyword evidence="2" id="KW-1185">Reference proteome</keyword>
<reference evidence="1 2" key="1">
    <citation type="journal article" date="2022" name="Microbiol. Resour. Announc.">
        <title>Complete Genome Sequence of Mesorhizobium ciceri Strain R30, a Rhizobium Used as a Commercial Inoculant for Chickpea in Argentina.</title>
        <authorList>
            <person name="Foresto E."/>
            <person name="Revale S."/>
            <person name="Primo E."/>
            <person name="Nievas F."/>
            <person name="Carezzano E."/>
            <person name="Puente M."/>
            <person name="Alzari P."/>
            <person name="Mart M."/>
            <person name="Ben-Assaya M."/>
            <person name="Mornico D."/>
            <person name="Santoro M."/>
            <person name="Mart F."/>
            <person name="Giordano W."/>
            <person name="Bogino P."/>
        </authorList>
    </citation>
    <scope>NUCLEOTIDE SEQUENCE [LARGE SCALE GENOMIC DNA]</scope>
    <source>
        <strain evidence="1 2">R30</strain>
    </source>
</reference>